<comment type="caution">
    <text evidence="2">The sequence shown here is derived from an EMBL/GenBank/DDBJ whole genome shotgun (WGS) entry which is preliminary data.</text>
</comment>
<accession>A0AAN7WME8</accession>
<dbReference type="EMBL" id="JAUZQC010000023">
    <property type="protein sequence ID" value="KAK5850261.1"/>
    <property type="molecule type" value="Genomic_DNA"/>
</dbReference>
<dbReference type="Proteomes" id="UP001346869">
    <property type="component" value="Unassembled WGS sequence"/>
</dbReference>
<proteinExistence type="predicted"/>
<evidence type="ECO:0000313" key="3">
    <source>
        <dbReference type="Proteomes" id="UP001346869"/>
    </source>
</evidence>
<reference evidence="2 3" key="1">
    <citation type="journal article" date="2023" name="Genes (Basel)">
        <title>Chromosome-Level Genome Assembly and Circadian Gene Repertoire of the Patagonia Blennie Eleginops maclovinus-The Closest Ancestral Proxy of Antarctic Cryonotothenioids.</title>
        <authorList>
            <person name="Cheng C.C."/>
            <person name="Rivera-Colon A.G."/>
            <person name="Minhas B.F."/>
            <person name="Wilson L."/>
            <person name="Rayamajhi N."/>
            <person name="Vargas-Chacoff L."/>
            <person name="Catchen J.M."/>
        </authorList>
    </citation>
    <scope>NUCLEOTIDE SEQUENCE [LARGE SCALE GENOMIC DNA]</scope>
    <source>
        <strain evidence="2">JMC-PN-2008</strain>
    </source>
</reference>
<organism evidence="2 3">
    <name type="scientific">Eleginops maclovinus</name>
    <name type="common">Patagonian blennie</name>
    <name type="synonym">Eleginus maclovinus</name>
    <dbReference type="NCBI Taxonomy" id="56733"/>
    <lineage>
        <taxon>Eukaryota</taxon>
        <taxon>Metazoa</taxon>
        <taxon>Chordata</taxon>
        <taxon>Craniata</taxon>
        <taxon>Vertebrata</taxon>
        <taxon>Euteleostomi</taxon>
        <taxon>Actinopterygii</taxon>
        <taxon>Neopterygii</taxon>
        <taxon>Teleostei</taxon>
        <taxon>Neoteleostei</taxon>
        <taxon>Acanthomorphata</taxon>
        <taxon>Eupercaria</taxon>
        <taxon>Perciformes</taxon>
        <taxon>Notothenioidei</taxon>
        <taxon>Eleginopidae</taxon>
        <taxon>Eleginops</taxon>
    </lineage>
</organism>
<keyword evidence="3" id="KW-1185">Reference proteome</keyword>
<dbReference type="AlphaFoldDB" id="A0AAN7WME8"/>
<name>A0AAN7WME8_ELEMC</name>
<feature type="compositionally biased region" description="Basic and acidic residues" evidence="1">
    <location>
        <begin position="1"/>
        <end position="12"/>
    </location>
</feature>
<evidence type="ECO:0000256" key="1">
    <source>
        <dbReference type="SAM" id="MobiDB-lite"/>
    </source>
</evidence>
<gene>
    <name evidence="2" type="ORF">PBY51_014525</name>
</gene>
<reference evidence="2 3" key="2">
    <citation type="journal article" date="2023" name="Mol. Biol. Evol.">
        <title>Genomics of Secondarily Temperate Adaptation in the Only Non-Antarctic Icefish.</title>
        <authorList>
            <person name="Rivera-Colon A.G."/>
            <person name="Rayamajhi N."/>
            <person name="Minhas B.F."/>
            <person name="Madrigal G."/>
            <person name="Bilyk K.T."/>
            <person name="Yoon V."/>
            <person name="Hune M."/>
            <person name="Gregory S."/>
            <person name="Cheng C.H.C."/>
            <person name="Catchen J.M."/>
        </authorList>
    </citation>
    <scope>NUCLEOTIDE SEQUENCE [LARGE SCALE GENOMIC DNA]</scope>
    <source>
        <strain evidence="2">JMC-PN-2008</strain>
    </source>
</reference>
<feature type="region of interest" description="Disordered" evidence="1">
    <location>
        <begin position="1"/>
        <end position="45"/>
    </location>
</feature>
<evidence type="ECO:0000313" key="2">
    <source>
        <dbReference type="EMBL" id="KAK5850261.1"/>
    </source>
</evidence>
<protein>
    <submittedName>
        <fullName evidence="2">Uncharacterized protein</fullName>
    </submittedName>
</protein>
<sequence>MMGQEVKKRREEEESGYSKSSPRRWHAATALLPAHRPPPHPNVHSALRAPIKYSFSKTSTSITSAPSVFSALTPAGEQCVRWVGPLTGDHPPVAEHGCS</sequence>